<dbReference type="InterPro" id="IPR027417">
    <property type="entry name" value="P-loop_NTPase"/>
</dbReference>
<dbReference type="Pfam" id="PF04851">
    <property type="entry name" value="ResIII"/>
    <property type="match status" value="1"/>
</dbReference>
<reference evidence="2" key="1">
    <citation type="journal article" date="2020" name="mSystems">
        <title>Genome- and Community-Level Interaction Insights into Carbon Utilization and Element Cycling Functions of Hydrothermarchaeota in Hydrothermal Sediment.</title>
        <authorList>
            <person name="Zhou Z."/>
            <person name="Liu Y."/>
            <person name="Xu W."/>
            <person name="Pan J."/>
            <person name="Luo Z.H."/>
            <person name="Li M."/>
        </authorList>
    </citation>
    <scope>NUCLEOTIDE SEQUENCE [LARGE SCALE GENOMIC DNA]</scope>
    <source>
        <strain evidence="2">SpSt-265</strain>
        <strain evidence="3">SpSt-465</strain>
    </source>
</reference>
<accession>A0A7C1T1K1</accession>
<name>A0A7C1T1K1_UNCW3</name>
<dbReference type="GO" id="GO:0005524">
    <property type="term" value="F:ATP binding"/>
    <property type="evidence" value="ECO:0007669"/>
    <property type="project" value="InterPro"/>
</dbReference>
<dbReference type="InterPro" id="IPR014001">
    <property type="entry name" value="Helicase_ATP-bd"/>
</dbReference>
<dbReference type="GO" id="GO:0005829">
    <property type="term" value="C:cytosol"/>
    <property type="evidence" value="ECO:0007669"/>
    <property type="project" value="TreeGrafter"/>
</dbReference>
<sequence length="992" mass="117797">MTKLYLQNIVDDISFENLPVKWHGFDFVRFSKDKNLFDFQQDALKNSLKALHLYFKEKQSDKRALFEHYRLNGLDEDFDYDLQKKQDSKTAKYLLEYPEDYPVIDNKISFAHFINRMSFWMATGSGKTLVIIKLIEFLGKLIAENELPQRDILFLAHREDLLEQFKNHVEEFNTFNFDTKINLKNLRDYESVKRENALPSAKNEITVFYYRSDLISDEHKEKIVNFKNYDNGGQWYILLDEAHKGDKEDSKRQILYSILSRNGFLFNFSATFTDPRDFVTCVFNFNLSKFVEEGYGKHIYISQAEINAFRNQADFSPIEKQKIVLKTLLLLTYINKYFEKIREVNDSLYHRPLLLTLVNSVDVEQSDLELFFRELEKVAKNEIKADLLNEAKQELVQEFSDHSTFEFEELGCVVDADLISKLDYKDVLKYVLNTKTPGNIEVLKIPGNRNELIFRLMTTDRPFALIKIGDISGWLKDKLEGYEINESMENESYFKAINRDDSDINILMGSRSFYEGWDSNRPNLILFINIGIGSEAKKFVLQSVGRGVRIEPQKHQRKRLQNLFNAKVVNNELFEKVKNLILPIESLFVFGTNAENLKQIIKTLKEEKQEKNLGEAFILNPEAQKHTLLIPVYKTAERIFAEEKEPQKYTISKEDFERTKQFYEFLGDRIALVKYDCEVKVLKKTKESFTQAERYYDFSEKNSLYEPELILDRIFDYLGVKSKELDKFKILENEIVHFRKVKFIGEKLDQILTKIQQVKKYPDKEKHLKQLKLEFNEHKDLDKYTAEVQKIEKDYVKESEYEYNTKKIKIKYLANHYYLPVIVSETEKIDYINHIINVDSEVRFIEQLEEYLAKPDNIFTQFDWWMFSKLDQTLDEVFIPYYNPKENNIANFKPDFIFWAQKGNRYFILFVDPKGTEHTDGYRKIDGYSKIFETETNGRRVIKDFKYENYTVNVKLLLKPARGGSERVPEMYRAYWFDNFNEFADRIENIFP</sequence>
<dbReference type="GO" id="GO:0016787">
    <property type="term" value="F:hydrolase activity"/>
    <property type="evidence" value="ECO:0007669"/>
    <property type="project" value="InterPro"/>
</dbReference>
<dbReference type="SUPFAM" id="SSF52540">
    <property type="entry name" value="P-loop containing nucleoside triphosphate hydrolases"/>
    <property type="match status" value="1"/>
</dbReference>
<dbReference type="AlphaFoldDB" id="A0A7C1T1K1"/>
<evidence type="ECO:0000313" key="2">
    <source>
        <dbReference type="EMBL" id="HEA87451.1"/>
    </source>
</evidence>
<dbReference type="GO" id="GO:0003677">
    <property type="term" value="F:DNA binding"/>
    <property type="evidence" value="ECO:0007669"/>
    <property type="project" value="InterPro"/>
</dbReference>
<comment type="caution">
    <text evidence="2">The sequence shown here is derived from an EMBL/GenBank/DDBJ whole genome shotgun (WGS) entry which is preliminary data.</text>
</comment>
<dbReference type="PANTHER" id="PTHR47396:SF1">
    <property type="entry name" value="ATP-DEPENDENT HELICASE IRC3-RELATED"/>
    <property type="match status" value="1"/>
</dbReference>
<keyword evidence="2" id="KW-0547">Nucleotide-binding</keyword>
<keyword evidence="2" id="KW-0067">ATP-binding</keyword>
<feature type="domain" description="Helicase ATP-binding" evidence="1">
    <location>
        <begin position="108"/>
        <end position="290"/>
    </location>
</feature>
<dbReference type="EMBL" id="DSLG01000006">
    <property type="protein sequence ID" value="HEA87451.1"/>
    <property type="molecule type" value="Genomic_DNA"/>
</dbReference>
<dbReference type="EMBL" id="DSTU01000002">
    <property type="protein sequence ID" value="HFJ53246.1"/>
    <property type="molecule type" value="Genomic_DNA"/>
</dbReference>
<dbReference type="PROSITE" id="PS51192">
    <property type="entry name" value="HELICASE_ATP_BIND_1"/>
    <property type="match status" value="1"/>
</dbReference>
<dbReference type="InterPro" id="IPR050742">
    <property type="entry name" value="Helicase_Restrict-Modif_Enz"/>
</dbReference>
<dbReference type="GO" id="GO:0004386">
    <property type="term" value="F:helicase activity"/>
    <property type="evidence" value="ECO:0007669"/>
    <property type="project" value="UniProtKB-KW"/>
</dbReference>
<protein>
    <submittedName>
        <fullName evidence="2">DEAD/DEAH box helicase</fullName>
    </submittedName>
</protein>
<evidence type="ECO:0000259" key="1">
    <source>
        <dbReference type="PROSITE" id="PS51192"/>
    </source>
</evidence>
<dbReference type="InterPro" id="IPR006935">
    <property type="entry name" value="Helicase/UvrB_N"/>
</dbReference>
<keyword evidence="2" id="KW-0378">Hydrolase</keyword>
<gene>
    <name evidence="2" type="ORF">ENP94_05505</name>
    <name evidence="3" type="ORF">ENS16_00950</name>
</gene>
<dbReference type="Gene3D" id="3.40.50.300">
    <property type="entry name" value="P-loop containing nucleotide triphosphate hydrolases"/>
    <property type="match status" value="1"/>
</dbReference>
<organism evidence="2">
    <name type="scientific">candidate division WOR-3 bacterium</name>
    <dbReference type="NCBI Taxonomy" id="2052148"/>
    <lineage>
        <taxon>Bacteria</taxon>
        <taxon>Bacteria division WOR-3</taxon>
    </lineage>
</organism>
<evidence type="ECO:0000313" key="3">
    <source>
        <dbReference type="EMBL" id="HFJ53246.1"/>
    </source>
</evidence>
<keyword evidence="2" id="KW-0347">Helicase</keyword>
<dbReference type="PANTHER" id="PTHR47396">
    <property type="entry name" value="TYPE I RESTRICTION ENZYME ECOKI R PROTEIN"/>
    <property type="match status" value="1"/>
</dbReference>
<proteinExistence type="predicted"/>